<evidence type="ECO:0000256" key="1">
    <source>
        <dbReference type="SAM" id="MobiDB-lite"/>
    </source>
</evidence>
<accession>A0ABR3FSL9</accession>
<dbReference type="Proteomes" id="UP001465976">
    <property type="component" value="Unassembled WGS sequence"/>
</dbReference>
<feature type="region of interest" description="Disordered" evidence="1">
    <location>
        <begin position="110"/>
        <end position="174"/>
    </location>
</feature>
<feature type="region of interest" description="Disordered" evidence="1">
    <location>
        <begin position="66"/>
        <end position="93"/>
    </location>
</feature>
<keyword evidence="3" id="KW-1185">Reference proteome</keyword>
<feature type="compositionally biased region" description="Low complexity" evidence="1">
    <location>
        <begin position="27"/>
        <end position="37"/>
    </location>
</feature>
<organism evidence="2 3">
    <name type="scientific">Marasmius crinis-equi</name>
    <dbReference type="NCBI Taxonomy" id="585013"/>
    <lineage>
        <taxon>Eukaryota</taxon>
        <taxon>Fungi</taxon>
        <taxon>Dikarya</taxon>
        <taxon>Basidiomycota</taxon>
        <taxon>Agaricomycotina</taxon>
        <taxon>Agaricomycetes</taxon>
        <taxon>Agaricomycetidae</taxon>
        <taxon>Agaricales</taxon>
        <taxon>Marasmiineae</taxon>
        <taxon>Marasmiaceae</taxon>
        <taxon>Marasmius</taxon>
    </lineage>
</organism>
<sequence length="291" mass="32889">MSSYAQFPQKRSRRHTESATAFRNPYSDAFSSEYSSSGRIPGLRGDRSYEITQKGVAEDELQRALRAQERARARKAAHNSSPRRIAVPAPVPPVPHHPALYPIPGHRNDLHFPSRDVAPPQVHMSPSRSERVRSSSQRFAGIRDSLTLPYLESRSRTKSKPRPPMLDLPPGINQPDRKIEVEQVFPTYAAVRHPSTPPRKAVPVPLPVHRESLKQLAPLPPFNPYSRPRADSLTAMVEDRRLCYSPPPKKNYESYSTFSVPSKKLRRMNTVNDLFSRIHSRADALGLKTTL</sequence>
<reference evidence="2 3" key="1">
    <citation type="submission" date="2024-02" db="EMBL/GenBank/DDBJ databases">
        <title>A draft genome for the cacao thread blight pathogen Marasmius crinis-equi.</title>
        <authorList>
            <person name="Cohen S.P."/>
            <person name="Baruah I.K."/>
            <person name="Amoako-Attah I."/>
            <person name="Bukari Y."/>
            <person name="Meinhardt L.W."/>
            <person name="Bailey B.A."/>
        </authorList>
    </citation>
    <scope>NUCLEOTIDE SEQUENCE [LARGE SCALE GENOMIC DNA]</scope>
    <source>
        <strain evidence="2 3">GH-76</strain>
    </source>
</reference>
<evidence type="ECO:0000313" key="3">
    <source>
        <dbReference type="Proteomes" id="UP001465976"/>
    </source>
</evidence>
<feature type="region of interest" description="Disordered" evidence="1">
    <location>
        <begin position="1"/>
        <end position="46"/>
    </location>
</feature>
<protein>
    <submittedName>
        <fullName evidence="2">Uncharacterized protein</fullName>
    </submittedName>
</protein>
<evidence type="ECO:0000313" key="2">
    <source>
        <dbReference type="EMBL" id="KAL0578468.1"/>
    </source>
</evidence>
<proteinExistence type="predicted"/>
<dbReference type="EMBL" id="JBAHYK010000097">
    <property type="protein sequence ID" value="KAL0578468.1"/>
    <property type="molecule type" value="Genomic_DNA"/>
</dbReference>
<comment type="caution">
    <text evidence="2">The sequence shown here is derived from an EMBL/GenBank/DDBJ whole genome shotgun (WGS) entry which is preliminary data.</text>
</comment>
<name>A0ABR3FSL9_9AGAR</name>
<gene>
    <name evidence="2" type="ORF">V5O48_003517</name>
</gene>